<evidence type="ECO:0000259" key="4">
    <source>
        <dbReference type="Pfam" id="PF13193"/>
    </source>
</evidence>
<dbReference type="Proteomes" id="UP000269998">
    <property type="component" value="Chromosome"/>
</dbReference>
<feature type="domain" description="AMP-dependent synthetase/ligase" evidence="3">
    <location>
        <begin position="61"/>
        <end position="416"/>
    </location>
</feature>
<dbReference type="SUPFAM" id="SSF56801">
    <property type="entry name" value="Acetyl-CoA synthetase-like"/>
    <property type="match status" value="1"/>
</dbReference>
<dbReference type="InterPro" id="IPR025110">
    <property type="entry name" value="AMP-bd_C"/>
</dbReference>
<reference evidence="6" key="1">
    <citation type="submission" date="2018-02" db="EMBL/GenBank/DDBJ databases">
        <authorList>
            <person name="Seth-Smith MB H."/>
            <person name="Seth-Smith H."/>
        </authorList>
    </citation>
    <scope>NUCLEOTIDE SEQUENCE [LARGE SCALE GENOMIC DNA]</scope>
</reference>
<dbReference type="InterPro" id="IPR042099">
    <property type="entry name" value="ANL_N_sf"/>
</dbReference>
<dbReference type="Pfam" id="PF00501">
    <property type="entry name" value="AMP-binding"/>
    <property type="match status" value="1"/>
</dbReference>
<evidence type="ECO:0000259" key="3">
    <source>
        <dbReference type="Pfam" id="PF00501"/>
    </source>
</evidence>
<feature type="domain" description="AMP-binding enzyme C-terminal" evidence="4">
    <location>
        <begin position="466"/>
        <end position="542"/>
    </location>
</feature>
<accession>A0A3S4DTF2</accession>
<gene>
    <name evidence="5" type="primary">fadK_2</name>
    <name evidence="5" type="ORF">MB901379_02407</name>
</gene>
<dbReference type="AlphaFoldDB" id="A0A3S4DTF2"/>
<dbReference type="PANTHER" id="PTHR43201:SF5">
    <property type="entry name" value="MEDIUM-CHAIN ACYL-COA LIGASE ACSF2, MITOCHONDRIAL"/>
    <property type="match status" value="1"/>
</dbReference>
<protein>
    <submittedName>
        <fullName evidence="5">Short-chain-fatty-acid--CoA ligase</fullName>
        <ecNumber evidence="5">6.2.1.-</ecNumber>
    </submittedName>
</protein>
<evidence type="ECO:0000313" key="6">
    <source>
        <dbReference type="Proteomes" id="UP000269998"/>
    </source>
</evidence>
<dbReference type="GO" id="GO:0031956">
    <property type="term" value="F:medium-chain fatty acid-CoA ligase activity"/>
    <property type="evidence" value="ECO:0007669"/>
    <property type="project" value="TreeGrafter"/>
</dbReference>
<evidence type="ECO:0000256" key="1">
    <source>
        <dbReference type="ARBA" id="ARBA00006432"/>
    </source>
</evidence>
<dbReference type="PANTHER" id="PTHR43201">
    <property type="entry name" value="ACYL-COA SYNTHETASE"/>
    <property type="match status" value="1"/>
</dbReference>
<dbReference type="KEGG" id="mbai:MB901379_02407"/>
<keyword evidence="6" id="KW-1185">Reference proteome</keyword>
<sequence>MLDRPTAVYDSGWSGIVFSYHWVMGAGELDIAGSPAFSAPESIRYHAAGWWSDSTVSDAVRRNAERIPDRVAYVDHPGRPLTWQQFDFAASALAEQLAGIGVLRGDRIAVWHRDCAAIHVLFVAIERCGAVVVGIGARAGAREVVQILRDTQSRIMISDESRATLAAGLQTELPVSVLALGCDGDVPCLTVDSEPVALGTESRLGPDDVFLINSTSGTTGIPKCVVHTQNRWHYFHQKAIANALLTSDDVFLPAIPTPFGFGVWTSHTTPIYLGATAVILEQFTPRATCEAILRHKVTVLCCVSTQLTLLMTEGTCRNYDLSSLRVVFAGGEALPYRPAVDFEELTGAKILQFYGSNETGLLSGTTVDDPRHRRLRTGGRVVPEMSVRLFEGQRDVTETGHGQPACRGPATSLGYLGGTDHASLFTHDGWMRMGDICEIDAEGYLTVTGRTADFILRGGKNISAAQVEDAVMTHPEVAVAAAVAMPDPVFGEKVCLYAELVTSHIIDLTDLINHLLAQGVSKELLPERLVVVDELPRSSGGKIAKGKLREDIRNRMEAADESS</sequence>
<dbReference type="EMBL" id="LR130759">
    <property type="protein sequence ID" value="VDM88841.1"/>
    <property type="molecule type" value="Genomic_DNA"/>
</dbReference>
<comment type="similarity">
    <text evidence="1">Belongs to the ATP-dependent AMP-binding enzyme family.</text>
</comment>
<keyword evidence="2 5" id="KW-0436">Ligase</keyword>
<dbReference type="Gene3D" id="3.30.300.30">
    <property type="match status" value="1"/>
</dbReference>
<dbReference type="Gene3D" id="3.40.50.12780">
    <property type="entry name" value="N-terminal domain of ligase-like"/>
    <property type="match status" value="1"/>
</dbReference>
<dbReference type="GO" id="GO:0006631">
    <property type="term" value="P:fatty acid metabolic process"/>
    <property type="evidence" value="ECO:0007669"/>
    <property type="project" value="TreeGrafter"/>
</dbReference>
<dbReference type="EC" id="6.2.1.-" evidence="5"/>
<dbReference type="InterPro" id="IPR045851">
    <property type="entry name" value="AMP-bd_C_sf"/>
</dbReference>
<dbReference type="InterPro" id="IPR000873">
    <property type="entry name" value="AMP-dep_synth/lig_dom"/>
</dbReference>
<organism evidence="5 6">
    <name type="scientific">Mycobacterium basiliense</name>
    <dbReference type="NCBI Taxonomy" id="2094119"/>
    <lineage>
        <taxon>Bacteria</taxon>
        <taxon>Bacillati</taxon>
        <taxon>Actinomycetota</taxon>
        <taxon>Actinomycetes</taxon>
        <taxon>Mycobacteriales</taxon>
        <taxon>Mycobacteriaceae</taxon>
        <taxon>Mycobacterium</taxon>
    </lineage>
</organism>
<evidence type="ECO:0000256" key="2">
    <source>
        <dbReference type="ARBA" id="ARBA00022598"/>
    </source>
</evidence>
<dbReference type="Pfam" id="PF13193">
    <property type="entry name" value="AMP-binding_C"/>
    <property type="match status" value="1"/>
</dbReference>
<evidence type="ECO:0000313" key="5">
    <source>
        <dbReference type="EMBL" id="VDM88841.1"/>
    </source>
</evidence>
<proteinExistence type="inferred from homology"/>
<name>A0A3S4DTF2_9MYCO</name>